<evidence type="ECO:0000256" key="1">
    <source>
        <dbReference type="SAM" id="MobiDB-lite"/>
    </source>
</evidence>
<keyword evidence="4" id="KW-1185">Reference proteome</keyword>
<feature type="region of interest" description="Disordered" evidence="1">
    <location>
        <begin position="245"/>
        <end position="303"/>
    </location>
</feature>
<dbReference type="InParanoid" id="A0A540VHY8"/>
<feature type="compositionally biased region" description="Pro residues" evidence="1">
    <location>
        <begin position="251"/>
        <end position="271"/>
    </location>
</feature>
<name>A0A540VHY8_9CHLR</name>
<organism evidence="3 4">
    <name type="scientific">Litorilinea aerophila</name>
    <dbReference type="NCBI Taxonomy" id="1204385"/>
    <lineage>
        <taxon>Bacteria</taxon>
        <taxon>Bacillati</taxon>
        <taxon>Chloroflexota</taxon>
        <taxon>Caldilineae</taxon>
        <taxon>Caldilineales</taxon>
        <taxon>Caldilineaceae</taxon>
        <taxon>Litorilinea</taxon>
    </lineage>
</organism>
<dbReference type="Proteomes" id="UP000317371">
    <property type="component" value="Unassembled WGS sequence"/>
</dbReference>
<keyword evidence="2" id="KW-0472">Membrane</keyword>
<reference evidence="3 4" key="1">
    <citation type="submission" date="2019-06" db="EMBL/GenBank/DDBJ databases">
        <title>Genome sequence of Litorilinea aerophila BAA-2444.</title>
        <authorList>
            <person name="Maclea K.S."/>
            <person name="Maurais E.G."/>
            <person name="Iannazzi L.C."/>
        </authorList>
    </citation>
    <scope>NUCLEOTIDE SEQUENCE [LARGE SCALE GENOMIC DNA]</scope>
    <source>
        <strain evidence="3 4">ATCC BAA-2444</strain>
    </source>
</reference>
<dbReference type="EMBL" id="VIGC01000008">
    <property type="protein sequence ID" value="TQE96387.1"/>
    <property type="molecule type" value="Genomic_DNA"/>
</dbReference>
<comment type="caution">
    <text evidence="3">The sequence shown here is derived from an EMBL/GenBank/DDBJ whole genome shotgun (WGS) entry which is preliminary data.</text>
</comment>
<proteinExistence type="predicted"/>
<protein>
    <submittedName>
        <fullName evidence="3">Uncharacterized protein</fullName>
    </submittedName>
</protein>
<gene>
    <name evidence="3" type="ORF">FKZ61_07805</name>
</gene>
<keyword evidence="2" id="KW-0812">Transmembrane</keyword>
<dbReference type="AlphaFoldDB" id="A0A540VHY8"/>
<sequence>MTRLPQILLTTALFLAGCVPVQPITVRAQAGSGETETLWVDVSLGPGMVDWFNRTARSDDIARIDHLNMLDLLDQITVGQTLVVFKSIQEAREILPSISHKVDIIGYNLENGPANLPGEKRDPVGSVRQMRELADRYGARLAVGPDHDFALNYGVAMATYADLVVLQVQRIQTDPETVGEFVLPLSAAMRQANPEVAISMQVAATGDMAAVAALIRSVAPHLDGVSILTDHESAEVVSALMKELRMSRETPPAPPQLPTAVSPVPPAPSPGPATLSFSATDSTRPSPSPANRSQAAASPPDSVGKRPPLLVYLGVLVSILLLGAITFTGLIYMAPSIRRYLEPKKKP</sequence>
<accession>A0A540VHY8</accession>
<dbReference type="PROSITE" id="PS51257">
    <property type="entry name" value="PROKAR_LIPOPROTEIN"/>
    <property type="match status" value="1"/>
</dbReference>
<evidence type="ECO:0000313" key="4">
    <source>
        <dbReference type="Proteomes" id="UP000317371"/>
    </source>
</evidence>
<feature type="compositionally biased region" description="Polar residues" evidence="1">
    <location>
        <begin position="277"/>
        <end position="296"/>
    </location>
</feature>
<keyword evidence="2" id="KW-1133">Transmembrane helix</keyword>
<dbReference type="RefSeq" id="WP_141609532.1">
    <property type="nucleotide sequence ID" value="NZ_VIGC02000008.1"/>
</dbReference>
<evidence type="ECO:0000256" key="2">
    <source>
        <dbReference type="SAM" id="Phobius"/>
    </source>
</evidence>
<feature type="transmembrane region" description="Helical" evidence="2">
    <location>
        <begin position="309"/>
        <end position="334"/>
    </location>
</feature>
<evidence type="ECO:0000313" key="3">
    <source>
        <dbReference type="EMBL" id="TQE96387.1"/>
    </source>
</evidence>